<evidence type="ECO:0000313" key="1">
    <source>
        <dbReference type="EMBL" id="KAJ1080378.1"/>
    </source>
</evidence>
<organism evidence="1 2">
    <name type="scientific">Pleurodeles waltl</name>
    <name type="common">Iberian ribbed newt</name>
    <dbReference type="NCBI Taxonomy" id="8319"/>
    <lineage>
        <taxon>Eukaryota</taxon>
        <taxon>Metazoa</taxon>
        <taxon>Chordata</taxon>
        <taxon>Craniata</taxon>
        <taxon>Vertebrata</taxon>
        <taxon>Euteleostomi</taxon>
        <taxon>Amphibia</taxon>
        <taxon>Batrachia</taxon>
        <taxon>Caudata</taxon>
        <taxon>Salamandroidea</taxon>
        <taxon>Salamandridae</taxon>
        <taxon>Pleurodelinae</taxon>
        <taxon>Pleurodeles</taxon>
    </lineage>
</organism>
<dbReference type="EMBL" id="JANPWB010000016">
    <property type="protein sequence ID" value="KAJ1080378.1"/>
    <property type="molecule type" value="Genomic_DNA"/>
</dbReference>
<reference evidence="1" key="1">
    <citation type="journal article" date="2022" name="bioRxiv">
        <title>Sequencing and chromosome-scale assembly of the giantPleurodeles waltlgenome.</title>
        <authorList>
            <person name="Brown T."/>
            <person name="Elewa A."/>
            <person name="Iarovenko S."/>
            <person name="Subramanian E."/>
            <person name="Araus A.J."/>
            <person name="Petzold A."/>
            <person name="Susuki M."/>
            <person name="Suzuki K.-i.T."/>
            <person name="Hayashi T."/>
            <person name="Toyoda A."/>
            <person name="Oliveira C."/>
            <person name="Osipova E."/>
            <person name="Leigh N.D."/>
            <person name="Simon A."/>
            <person name="Yun M.H."/>
        </authorList>
    </citation>
    <scope>NUCLEOTIDE SEQUENCE</scope>
    <source>
        <strain evidence="1">20211129_DDA</strain>
        <tissue evidence="1">Liver</tissue>
    </source>
</reference>
<protein>
    <submittedName>
        <fullName evidence="1">Uncharacterized protein</fullName>
    </submittedName>
</protein>
<proteinExistence type="predicted"/>
<gene>
    <name evidence="1" type="ORF">NDU88_000594</name>
</gene>
<accession>A0AAV7KNR8</accession>
<sequence length="87" mass="9785">METNRKKTTIRVAGKKVKKEGKWYDDGELVERESGNKYLGVIGDNLGTVQGQKQAIKPKLSALLMTYLFIKSLRGMTLEQVVKIINS</sequence>
<comment type="caution">
    <text evidence="1">The sequence shown here is derived from an EMBL/GenBank/DDBJ whole genome shotgun (WGS) entry which is preliminary data.</text>
</comment>
<keyword evidence="2" id="KW-1185">Reference proteome</keyword>
<dbReference type="Proteomes" id="UP001066276">
    <property type="component" value="Chromosome 12"/>
</dbReference>
<dbReference type="AlphaFoldDB" id="A0AAV7KNR8"/>
<evidence type="ECO:0000313" key="2">
    <source>
        <dbReference type="Proteomes" id="UP001066276"/>
    </source>
</evidence>
<name>A0AAV7KNR8_PLEWA</name>